<dbReference type="AlphaFoldDB" id="A0A7J0BP89"/>
<accession>A0A7J0BP89</accession>
<protein>
    <submittedName>
        <fullName evidence="1">Uncharacterized protein</fullName>
    </submittedName>
</protein>
<evidence type="ECO:0000313" key="2">
    <source>
        <dbReference type="Proteomes" id="UP000503820"/>
    </source>
</evidence>
<sequence>MILSLHTVCVSGVQEDAKTGRGEDREKGCGFEAAPRMPVAVSVAAFDVFCVGMVCNRAGDQSSSFMRAVPFL</sequence>
<dbReference type="EMBL" id="BLVP01000001">
    <property type="protein sequence ID" value="GFM35507.1"/>
    <property type="molecule type" value="Genomic_DNA"/>
</dbReference>
<name>A0A7J0BP89_9BACT</name>
<proteinExistence type="predicted"/>
<evidence type="ECO:0000313" key="1">
    <source>
        <dbReference type="EMBL" id="GFM35507.1"/>
    </source>
</evidence>
<dbReference type="Proteomes" id="UP000503820">
    <property type="component" value="Unassembled WGS sequence"/>
</dbReference>
<reference evidence="1 2" key="1">
    <citation type="submission" date="2020-05" db="EMBL/GenBank/DDBJ databases">
        <title>Draft genome sequence of Desulfovibrio psychrotolerans JS1T.</title>
        <authorList>
            <person name="Ueno A."/>
            <person name="Tamazawa S."/>
            <person name="Tamamura S."/>
            <person name="Murakami T."/>
            <person name="Kiyama T."/>
            <person name="Inomata H."/>
            <person name="Amano Y."/>
            <person name="Miyakawa K."/>
            <person name="Tamaki H."/>
            <person name="Naganuma T."/>
            <person name="Kaneko K."/>
        </authorList>
    </citation>
    <scope>NUCLEOTIDE SEQUENCE [LARGE SCALE GENOMIC DNA]</scope>
    <source>
        <strain evidence="1 2">JS1</strain>
    </source>
</reference>
<organism evidence="1 2">
    <name type="scientific">Desulfovibrio psychrotolerans</name>
    <dbReference type="NCBI Taxonomy" id="415242"/>
    <lineage>
        <taxon>Bacteria</taxon>
        <taxon>Pseudomonadati</taxon>
        <taxon>Thermodesulfobacteriota</taxon>
        <taxon>Desulfovibrionia</taxon>
        <taxon>Desulfovibrionales</taxon>
        <taxon>Desulfovibrionaceae</taxon>
        <taxon>Desulfovibrio</taxon>
    </lineage>
</organism>
<gene>
    <name evidence="1" type="ORF">DSM19430T_01910</name>
</gene>
<comment type="caution">
    <text evidence="1">The sequence shown here is derived from an EMBL/GenBank/DDBJ whole genome shotgun (WGS) entry which is preliminary data.</text>
</comment>
<keyword evidence="2" id="KW-1185">Reference proteome</keyword>